<reference evidence="3" key="1">
    <citation type="submission" date="2018-11" db="EMBL/GenBank/DDBJ databases">
        <title>Phylogenetic, genomic, and biogeographic characterization of a novel and ubiquitous marine invertebrate-associated Rickettsiales parasite, Candidatus Marinoinvertebrata rohwerii, gen. nov., sp. nov.</title>
        <authorList>
            <person name="Klinges J.G."/>
            <person name="Rosales S.M."/>
            <person name="Mcminds R."/>
            <person name="Shaver E.C."/>
            <person name="Shantz A."/>
            <person name="Peters E.C."/>
            <person name="Burkepile D.E."/>
            <person name="Silliman B.R."/>
            <person name="Vega Thurber R.L."/>
        </authorList>
    </citation>
    <scope>NUCLEOTIDE SEQUENCE [LARGE SCALE GENOMIC DNA]</scope>
    <source>
        <strain evidence="3">a_cerv_44</strain>
    </source>
</reference>
<sequence length="297" mass="34602">MHKIITGLLSFTLFSLCTEICFSDQGMLYKAKKNGKNVEFVKSQIDEMQQQQIDQLQKYIFNLQDVKNKPHAVTTFQTDELVEQIKMLRKEMEGVKKDIQSLKYKLEKSSRGFDSKINNIKSQIDEQNNNKQILNLIDSELDVSNNLESNDSRARDYIDSEQFEKDQDEYKKVLSLVNKKDYNLALLELKNFIKTHPDSILNSNAFFYLGEIYYERNNYTVAAINYLKGFQADKNGSRTLSNLTMLAKCLSRIGNYDKSCKVVNYTEYKYSEIPTSIRRTLNNIKQSSKCEQTYVYG</sequence>
<organism evidence="2 3">
    <name type="scientific">Candidatus Aquarickettsia rohweri</name>
    <dbReference type="NCBI Taxonomy" id="2602574"/>
    <lineage>
        <taxon>Bacteria</taxon>
        <taxon>Pseudomonadati</taxon>
        <taxon>Pseudomonadota</taxon>
        <taxon>Alphaproteobacteria</taxon>
        <taxon>Rickettsiales</taxon>
        <taxon>Candidatus Midichloriaceae</taxon>
        <taxon>Candidatus Aquarickettsia</taxon>
    </lineage>
</organism>
<proteinExistence type="predicted"/>
<dbReference type="Gene3D" id="1.25.40.10">
    <property type="entry name" value="Tetratricopeptide repeat domain"/>
    <property type="match status" value="1"/>
</dbReference>
<keyword evidence="1" id="KW-0175">Coiled coil</keyword>
<evidence type="ECO:0000313" key="2">
    <source>
        <dbReference type="EMBL" id="RST72642.1"/>
    </source>
</evidence>
<dbReference type="Proteomes" id="UP000279470">
    <property type="component" value="Unassembled WGS sequence"/>
</dbReference>
<dbReference type="RefSeq" id="WP_126044131.1">
    <property type="nucleotide sequence ID" value="NZ_RXFM01000001.1"/>
</dbReference>
<dbReference type="SUPFAM" id="SSF48452">
    <property type="entry name" value="TPR-like"/>
    <property type="match status" value="1"/>
</dbReference>
<accession>A0A3R9XZE5</accession>
<evidence type="ECO:0000256" key="1">
    <source>
        <dbReference type="SAM" id="Coils"/>
    </source>
</evidence>
<dbReference type="InterPro" id="IPR011990">
    <property type="entry name" value="TPR-like_helical_dom_sf"/>
</dbReference>
<dbReference type="AlphaFoldDB" id="A0A3R9XZE5"/>
<evidence type="ECO:0008006" key="4">
    <source>
        <dbReference type="Google" id="ProtNLM"/>
    </source>
</evidence>
<protein>
    <recommendedName>
        <fullName evidence="4">Tetratricopeptide repeat protein</fullName>
    </recommendedName>
</protein>
<gene>
    <name evidence="2" type="ORF">EIC27_00075</name>
</gene>
<dbReference type="OrthoDB" id="7185608at2"/>
<evidence type="ECO:0000313" key="3">
    <source>
        <dbReference type="Proteomes" id="UP000279470"/>
    </source>
</evidence>
<name>A0A3R9XZE5_9RICK</name>
<keyword evidence="3" id="KW-1185">Reference proteome</keyword>
<comment type="caution">
    <text evidence="2">The sequence shown here is derived from an EMBL/GenBank/DDBJ whole genome shotgun (WGS) entry which is preliminary data.</text>
</comment>
<dbReference type="EMBL" id="RXFM01000001">
    <property type="protein sequence ID" value="RST72642.1"/>
    <property type="molecule type" value="Genomic_DNA"/>
</dbReference>
<feature type="coiled-coil region" evidence="1">
    <location>
        <begin position="78"/>
        <end position="137"/>
    </location>
</feature>